<keyword evidence="1" id="KW-0812">Transmembrane</keyword>
<evidence type="ECO:0000259" key="2">
    <source>
        <dbReference type="SMART" id="SM00382"/>
    </source>
</evidence>
<evidence type="ECO:0000313" key="4">
    <source>
        <dbReference type="Proteomes" id="UP000238071"/>
    </source>
</evidence>
<feature type="domain" description="AAA+ ATPase" evidence="2">
    <location>
        <begin position="42"/>
        <end position="177"/>
    </location>
</feature>
<dbReference type="Pfam" id="PF13401">
    <property type="entry name" value="AAA_22"/>
    <property type="match status" value="1"/>
</dbReference>
<comment type="caution">
    <text evidence="3">The sequence shown here is derived from an EMBL/GenBank/DDBJ whole genome shotgun (WGS) entry which is preliminary data.</text>
</comment>
<evidence type="ECO:0000313" key="3">
    <source>
        <dbReference type="EMBL" id="PPK72764.1"/>
    </source>
</evidence>
<dbReference type="OrthoDB" id="9780149at2"/>
<feature type="transmembrane region" description="Helical" evidence="1">
    <location>
        <begin position="282"/>
        <end position="298"/>
    </location>
</feature>
<dbReference type="PANTHER" id="PTHR35894">
    <property type="entry name" value="GENERAL SECRETION PATHWAY PROTEIN A-RELATED"/>
    <property type="match status" value="1"/>
</dbReference>
<dbReference type="RefSeq" id="WP_104422855.1">
    <property type="nucleotide sequence ID" value="NZ_PTIY01000003.1"/>
</dbReference>
<dbReference type="GO" id="GO:0016887">
    <property type="term" value="F:ATP hydrolysis activity"/>
    <property type="evidence" value="ECO:0007669"/>
    <property type="project" value="InterPro"/>
</dbReference>
<dbReference type="AlphaFoldDB" id="A0A2S6H5M4"/>
<proteinExistence type="predicted"/>
<sequence>MYKTHFGLNAQPFGLTPDTQFFCDLPSHLEALNVLLIALHNGEGFIKITGDVGTGKTMLCRKLLNELPEPFETAYIPNPRLPPVGLLMAIANEMGIEYPRHTGQNGLMNLINDFLINSAANGKKPVLIIDEAQSMSIETLETLRLITNLETEKQKLLQIVLFGQPELDEQLRDKAIRQLRQRITFSYMLKPLTQQNVADYIKHRLRIAGMGSLNIFSRLAIKAMHRYSRGIPRLINILANKAMLAAYGKGLSSIGVKQVYLAALDTEDADTKLSFLDARKRYLLLLLLAIVASLYLWLTSKVIL</sequence>
<dbReference type="SUPFAM" id="SSF52540">
    <property type="entry name" value="P-loop containing nucleoside triphosphate hydrolases"/>
    <property type="match status" value="1"/>
</dbReference>
<keyword evidence="1" id="KW-0472">Membrane</keyword>
<keyword evidence="1" id="KW-1133">Transmembrane helix</keyword>
<protein>
    <submittedName>
        <fullName evidence="3">MSHA biogenesis protein MshM</fullName>
    </submittedName>
</protein>
<dbReference type="CDD" id="cd00009">
    <property type="entry name" value="AAA"/>
    <property type="match status" value="1"/>
</dbReference>
<organism evidence="3 4">
    <name type="scientific">Methylobacter tundripaludum</name>
    <dbReference type="NCBI Taxonomy" id="173365"/>
    <lineage>
        <taxon>Bacteria</taxon>
        <taxon>Pseudomonadati</taxon>
        <taxon>Pseudomonadota</taxon>
        <taxon>Gammaproteobacteria</taxon>
        <taxon>Methylococcales</taxon>
        <taxon>Methylococcaceae</taxon>
        <taxon>Methylobacter</taxon>
    </lineage>
</organism>
<accession>A0A2S6H5M4</accession>
<reference evidence="3 4" key="1">
    <citation type="submission" date="2018-02" db="EMBL/GenBank/DDBJ databases">
        <title>Subsurface microbial communities from deep shales in Ohio and West Virginia, USA.</title>
        <authorList>
            <person name="Wrighton K."/>
        </authorList>
    </citation>
    <scope>NUCLEOTIDE SEQUENCE [LARGE SCALE GENOMIC DNA]</scope>
    <source>
        <strain evidence="3 4">OWC-G53F</strain>
    </source>
</reference>
<evidence type="ECO:0000256" key="1">
    <source>
        <dbReference type="SAM" id="Phobius"/>
    </source>
</evidence>
<dbReference type="SMART" id="SM00382">
    <property type="entry name" value="AAA"/>
    <property type="match status" value="1"/>
</dbReference>
<dbReference type="Gene3D" id="3.40.50.300">
    <property type="entry name" value="P-loop containing nucleotide triphosphate hydrolases"/>
    <property type="match status" value="1"/>
</dbReference>
<dbReference type="InterPro" id="IPR052026">
    <property type="entry name" value="ExeA_AAA_ATPase_DNA-bind"/>
</dbReference>
<name>A0A2S6H5M4_9GAMM</name>
<dbReference type="InterPro" id="IPR049945">
    <property type="entry name" value="AAA_22"/>
</dbReference>
<dbReference type="Proteomes" id="UP000238071">
    <property type="component" value="Unassembled WGS sequence"/>
</dbReference>
<dbReference type="EMBL" id="PTIY01000003">
    <property type="protein sequence ID" value="PPK72764.1"/>
    <property type="molecule type" value="Genomic_DNA"/>
</dbReference>
<dbReference type="InterPro" id="IPR027417">
    <property type="entry name" value="P-loop_NTPase"/>
</dbReference>
<gene>
    <name evidence="3" type="ORF">B0F88_103202</name>
</gene>
<dbReference type="InterPro" id="IPR003593">
    <property type="entry name" value="AAA+_ATPase"/>
</dbReference>
<keyword evidence="4" id="KW-1185">Reference proteome</keyword>
<dbReference type="PANTHER" id="PTHR35894:SF7">
    <property type="entry name" value="GENERAL SECRETION PATHWAY PROTEIN A-RELATED"/>
    <property type="match status" value="1"/>
</dbReference>